<evidence type="ECO:0000259" key="13">
    <source>
        <dbReference type="Pfam" id="PF02096"/>
    </source>
</evidence>
<evidence type="ECO:0000256" key="4">
    <source>
        <dbReference type="ARBA" id="ARBA00022692"/>
    </source>
</evidence>
<keyword evidence="12" id="KW-0732">Signal</keyword>
<evidence type="ECO:0000256" key="12">
    <source>
        <dbReference type="SAM" id="SignalP"/>
    </source>
</evidence>
<evidence type="ECO:0000256" key="6">
    <source>
        <dbReference type="ARBA" id="ARBA00022989"/>
    </source>
</evidence>
<evidence type="ECO:0000256" key="5">
    <source>
        <dbReference type="ARBA" id="ARBA00022927"/>
    </source>
</evidence>
<feature type="region of interest" description="Disordered" evidence="10">
    <location>
        <begin position="306"/>
        <end position="336"/>
    </location>
</feature>
<dbReference type="EMBL" id="DSMG01000041">
    <property type="protein sequence ID" value="HDX30496.1"/>
    <property type="molecule type" value="Genomic_DNA"/>
</dbReference>
<keyword evidence="3" id="KW-1003">Cell membrane</keyword>
<feature type="transmembrane region" description="Helical" evidence="11">
    <location>
        <begin position="196"/>
        <end position="213"/>
    </location>
</feature>
<dbReference type="InterPro" id="IPR028055">
    <property type="entry name" value="YidC/Oxa/ALB_C"/>
</dbReference>
<evidence type="ECO:0000256" key="1">
    <source>
        <dbReference type="ARBA" id="ARBA00004651"/>
    </source>
</evidence>
<gene>
    <name evidence="14" type="ORF">ENQ20_03270</name>
</gene>
<feature type="compositionally biased region" description="Low complexity" evidence="10">
    <location>
        <begin position="314"/>
        <end position="328"/>
    </location>
</feature>
<dbReference type="GO" id="GO:0015031">
    <property type="term" value="P:protein transport"/>
    <property type="evidence" value="ECO:0007669"/>
    <property type="project" value="UniProtKB-KW"/>
</dbReference>
<proteinExistence type="inferred from homology"/>
<dbReference type="NCBIfam" id="TIGR03592">
    <property type="entry name" value="yidC_oxa1_cterm"/>
    <property type="match status" value="1"/>
</dbReference>
<feature type="signal peptide" evidence="12">
    <location>
        <begin position="1"/>
        <end position="20"/>
    </location>
</feature>
<evidence type="ECO:0000313" key="14">
    <source>
        <dbReference type="EMBL" id="HDX30496.1"/>
    </source>
</evidence>
<keyword evidence="5" id="KW-0653">Protein transport</keyword>
<evidence type="ECO:0000256" key="9">
    <source>
        <dbReference type="RuleBase" id="RU003945"/>
    </source>
</evidence>
<keyword evidence="8" id="KW-0143">Chaperone</keyword>
<dbReference type="PROSITE" id="PS51257">
    <property type="entry name" value="PROKAR_LIPOPROTEIN"/>
    <property type="match status" value="1"/>
</dbReference>
<dbReference type="InterPro" id="IPR001708">
    <property type="entry name" value="YidC/ALB3/OXA1/COX18"/>
</dbReference>
<reference evidence="14" key="1">
    <citation type="journal article" date="2020" name="mSystems">
        <title>Genome- and Community-Level Interaction Insights into Carbon Utilization and Element Cycling Functions of Hydrothermarchaeota in Hydrothermal Sediment.</title>
        <authorList>
            <person name="Zhou Z."/>
            <person name="Liu Y."/>
            <person name="Xu W."/>
            <person name="Pan J."/>
            <person name="Luo Z.H."/>
            <person name="Li M."/>
        </authorList>
    </citation>
    <scope>NUCLEOTIDE SEQUENCE [LARGE SCALE GENOMIC DNA]</scope>
    <source>
        <strain evidence="14">SpSt-289</strain>
    </source>
</reference>
<comment type="caution">
    <text evidence="14">The sequence shown here is derived from an EMBL/GenBank/DDBJ whole genome shotgun (WGS) entry which is preliminary data.</text>
</comment>
<keyword evidence="7 11" id="KW-0472">Membrane</keyword>
<keyword evidence="4 9" id="KW-0812">Transmembrane</keyword>
<evidence type="ECO:0000256" key="11">
    <source>
        <dbReference type="SAM" id="Phobius"/>
    </source>
</evidence>
<dbReference type="PANTHER" id="PTHR12428">
    <property type="entry name" value="OXA1"/>
    <property type="match status" value="1"/>
</dbReference>
<keyword evidence="6 11" id="KW-1133">Transmembrane helix</keyword>
<dbReference type="GO" id="GO:0051205">
    <property type="term" value="P:protein insertion into membrane"/>
    <property type="evidence" value="ECO:0007669"/>
    <property type="project" value="TreeGrafter"/>
</dbReference>
<comment type="subcellular location">
    <subcellularLocation>
        <location evidence="1">Cell membrane</location>
        <topology evidence="1">Multi-pass membrane protein</topology>
    </subcellularLocation>
    <subcellularLocation>
        <location evidence="9">Membrane</location>
        <topology evidence="9">Multi-pass membrane protein</topology>
    </subcellularLocation>
</comment>
<feature type="transmembrane region" description="Helical" evidence="11">
    <location>
        <begin position="140"/>
        <end position="161"/>
    </location>
</feature>
<evidence type="ECO:0000256" key="7">
    <source>
        <dbReference type="ARBA" id="ARBA00023136"/>
    </source>
</evidence>
<feature type="transmembrane region" description="Helical" evidence="11">
    <location>
        <begin position="68"/>
        <end position="88"/>
    </location>
</feature>
<dbReference type="PANTHER" id="PTHR12428:SF65">
    <property type="entry name" value="CYTOCHROME C OXIDASE ASSEMBLY PROTEIN COX18, MITOCHONDRIAL"/>
    <property type="match status" value="1"/>
</dbReference>
<dbReference type="InterPro" id="IPR047196">
    <property type="entry name" value="YidC_ALB_C"/>
</dbReference>
<evidence type="ECO:0000256" key="8">
    <source>
        <dbReference type="ARBA" id="ARBA00023186"/>
    </source>
</evidence>
<keyword evidence="2" id="KW-0813">Transport</keyword>
<protein>
    <submittedName>
        <fullName evidence="14">YidC/Oxa1 family membrane protein insertase</fullName>
    </submittedName>
</protein>
<evidence type="ECO:0000256" key="3">
    <source>
        <dbReference type="ARBA" id="ARBA00022475"/>
    </source>
</evidence>
<accession>A0A7C1FFN5</accession>
<evidence type="ECO:0000256" key="2">
    <source>
        <dbReference type="ARBA" id="ARBA00022448"/>
    </source>
</evidence>
<feature type="domain" description="Membrane insertase YidC/Oxa/ALB C-terminal" evidence="13">
    <location>
        <begin position="68"/>
        <end position="271"/>
    </location>
</feature>
<feature type="chain" id="PRO_5027989928" evidence="12">
    <location>
        <begin position="21"/>
        <end position="336"/>
    </location>
</feature>
<sequence>MKSKRWIILAILLLIPLALAGCGVPHEGVDVTTTPPEGFWQTFVVWPLANILIGLDSMLEGMGIPYSWGWSIILFTLIIKIVTFPLNLSQIRGMQAQKELQPLLAELQKKYGKDRERLAQEQMKLYKEAGVNPLSGCLPLLIQMPILFGLYAALVAVGPMLKDSGFFWIPDLSFPNFELGLSWIADLWSAGEYGRLFAYFVLPVLLIVSQIFMQKWMTPSTGDSEQAKMMQNMSLFMTLFFGYFTLQVPAGLSLYWVTSNLLQILQQWAVTRFFLQKPQIALATTGGDAKAADTVTTDIKTTDVKKTAEVKLQSSPSVKSAPSASTSPKRSRPKRK</sequence>
<name>A0A7C1FFN5_9CHLR</name>
<organism evidence="14">
    <name type="scientific">Caldilinea aerophila</name>
    <dbReference type="NCBI Taxonomy" id="133453"/>
    <lineage>
        <taxon>Bacteria</taxon>
        <taxon>Bacillati</taxon>
        <taxon>Chloroflexota</taxon>
        <taxon>Caldilineae</taxon>
        <taxon>Caldilineales</taxon>
        <taxon>Caldilineaceae</taxon>
        <taxon>Caldilinea</taxon>
    </lineage>
</organism>
<dbReference type="GO" id="GO:0032977">
    <property type="term" value="F:membrane insertase activity"/>
    <property type="evidence" value="ECO:0007669"/>
    <property type="project" value="InterPro"/>
</dbReference>
<comment type="similarity">
    <text evidence="9">Belongs to the OXA1/ALB3/YidC family.</text>
</comment>
<dbReference type="AlphaFoldDB" id="A0A7C1FFN5"/>
<evidence type="ECO:0000256" key="10">
    <source>
        <dbReference type="SAM" id="MobiDB-lite"/>
    </source>
</evidence>
<dbReference type="CDD" id="cd20070">
    <property type="entry name" value="5TM_YidC_Alb3"/>
    <property type="match status" value="1"/>
</dbReference>
<dbReference type="Pfam" id="PF02096">
    <property type="entry name" value="60KD_IMP"/>
    <property type="match status" value="1"/>
</dbReference>
<dbReference type="GO" id="GO:0005886">
    <property type="term" value="C:plasma membrane"/>
    <property type="evidence" value="ECO:0007669"/>
    <property type="project" value="UniProtKB-SubCell"/>
</dbReference>
<feature type="transmembrane region" description="Helical" evidence="11">
    <location>
        <begin position="234"/>
        <end position="257"/>
    </location>
</feature>